<comment type="caution">
    <text evidence="5">The sequence shown here is derived from an EMBL/GenBank/DDBJ whole genome shotgun (WGS) entry which is preliminary data.</text>
</comment>
<dbReference type="PANTHER" id="PTHR21245">
    <property type="entry name" value="HETEROGENEOUS NUCLEAR RIBONUCLEOPROTEIN"/>
    <property type="match status" value="1"/>
</dbReference>
<dbReference type="Gene3D" id="3.30.70.330">
    <property type="match status" value="3"/>
</dbReference>
<feature type="domain" description="RRM" evidence="4">
    <location>
        <begin position="322"/>
        <end position="392"/>
    </location>
</feature>
<feature type="region of interest" description="Disordered" evidence="3">
    <location>
        <begin position="403"/>
        <end position="432"/>
    </location>
</feature>
<feature type="compositionally biased region" description="Acidic residues" evidence="3">
    <location>
        <begin position="411"/>
        <end position="421"/>
    </location>
</feature>
<evidence type="ECO:0000313" key="6">
    <source>
        <dbReference type="Proteomes" id="UP000663879"/>
    </source>
</evidence>
<proteinExistence type="predicted"/>
<feature type="domain" description="RRM" evidence="4">
    <location>
        <begin position="155"/>
        <end position="232"/>
    </location>
</feature>
<dbReference type="CDD" id="cd00590">
    <property type="entry name" value="RRM_SF"/>
    <property type="match status" value="2"/>
</dbReference>
<keyword evidence="6" id="KW-1185">Reference proteome</keyword>
<dbReference type="Pfam" id="PF00076">
    <property type="entry name" value="RRM_1"/>
    <property type="match status" value="2"/>
</dbReference>
<feature type="compositionally biased region" description="Basic and acidic residues" evidence="3">
    <location>
        <begin position="422"/>
        <end position="432"/>
    </location>
</feature>
<evidence type="ECO:0000256" key="3">
    <source>
        <dbReference type="SAM" id="MobiDB-lite"/>
    </source>
</evidence>
<gene>
    <name evidence="5" type="ORF">OXX778_LOCUS674</name>
</gene>
<evidence type="ECO:0000313" key="5">
    <source>
        <dbReference type="EMBL" id="CAF0708784.1"/>
    </source>
</evidence>
<dbReference type="InterPro" id="IPR000504">
    <property type="entry name" value="RRM_dom"/>
</dbReference>
<dbReference type="SUPFAM" id="SSF54928">
    <property type="entry name" value="RNA-binding domain, RBD"/>
    <property type="match status" value="2"/>
</dbReference>
<evidence type="ECO:0000256" key="1">
    <source>
        <dbReference type="ARBA" id="ARBA00022884"/>
    </source>
</evidence>
<organism evidence="5 6">
    <name type="scientific">Brachionus calyciflorus</name>
    <dbReference type="NCBI Taxonomy" id="104777"/>
    <lineage>
        <taxon>Eukaryota</taxon>
        <taxon>Metazoa</taxon>
        <taxon>Spiralia</taxon>
        <taxon>Gnathifera</taxon>
        <taxon>Rotifera</taxon>
        <taxon>Eurotatoria</taxon>
        <taxon>Monogononta</taxon>
        <taxon>Pseudotrocha</taxon>
        <taxon>Ploima</taxon>
        <taxon>Brachionidae</taxon>
        <taxon>Brachionus</taxon>
    </lineage>
</organism>
<dbReference type="Proteomes" id="UP000663879">
    <property type="component" value="Unassembled WGS sequence"/>
</dbReference>
<dbReference type="GO" id="GO:0003723">
    <property type="term" value="F:RNA binding"/>
    <property type="evidence" value="ECO:0007669"/>
    <property type="project" value="UniProtKB-UniRule"/>
</dbReference>
<keyword evidence="1 2" id="KW-0694">RNA-binding</keyword>
<accession>A0A813M4J9</accession>
<dbReference type="AlphaFoldDB" id="A0A813M4J9"/>
<dbReference type="PROSITE" id="PS50102">
    <property type="entry name" value="RRM"/>
    <property type="match status" value="2"/>
</dbReference>
<sequence>MDENNNTSGYTKCLSALTLMGDIYFRSSHRLNLETCVKLDELINSKKLKLNDLDVNLCQALIKVNIDNLKIFEDFEIDQTKYNLNYQQTGHYDPNFLTYFIRKWFDLNDGKNGEIKQEDLKWDFKAAEIDLIPIKFDYENSKYDFFQKYPHILNYELFVGNIAPEMDNDKLRLKFEKYGKINYFIIKKDVASKNYFGFIGFADYYCGQKALENLSEFEVLPKKRIIVEISQQQQKKIFFDKVPYHLTKKKLFEIYSKHFENIQTLFLYEKKDDNYKQCFLEFDTRHQANIARSKLSTIEINYEIVKKEDESSDEFKYTYDKRKIFIKNVNSNTTTDEVYSHFNTFGKIVFIRKIEKYAIIKYEDEASALEAINQKNKTFLGPNRINICYGRIERKIKKSSTNELKRKCNDNDDNDGDDDDDKSDKENKKPKI</sequence>
<evidence type="ECO:0000259" key="4">
    <source>
        <dbReference type="PROSITE" id="PS50102"/>
    </source>
</evidence>
<evidence type="ECO:0000256" key="2">
    <source>
        <dbReference type="PROSITE-ProRule" id="PRU00176"/>
    </source>
</evidence>
<name>A0A813M4J9_9BILA</name>
<protein>
    <recommendedName>
        <fullName evidence="4">RRM domain-containing protein</fullName>
    </recommendedName>
</protein>
<dbReference type="EMBL" id="CAJNOC010000036">
    <property type="protein sequence ID" value="CAF0708784.1"/>
    <property type="molecule type" value="Genomic_DNA"/>
</dbReference>
<reference evidence="5" key="1">
    <citation type="submission" date="2021-02" db="EMBL/GenBank/DDBJ databases">
        <authorList>
            <person name="Nowell W R."/>
        </authorList>
    </citation>
    <scope>NUCLEOTIDE SEQUENCE</scope>
    <source>
        <strain evidence="5">Ploen Becks lab</strain>
    </source>
</reference>
<dbReference type="InterPro" id="IPR035979">
    <property type="entry name" value="RBD_domain_sf"/>
</dbReference>
<dbReference type="OrthoDB" id="3800936at2759"/>
<dbReference type="SMART" id="SM00360">
    <property type="entry name" value="RRM"/>
    <property type="match status" value="3"/>
</dbReference>
<dbReference type="InterPro" id="IPR012677">
    <property type="entry name" value="Nucleotide-bd_a/b_plait_sf"/>
</dbReference>